<feature type="domain" description="CRIB" evidence="10">
    <location>
        <begin position="69"/>
        <end position="82"/>
    </location>
</feature>
<dbReference type="InterPro" id="IPR011009">
    <property type="entry name" value="Kinase-like_dom_sf"/>
</dbReference>
<accession>A0A8C9WQ28</accession>
<evidence type="ECO:0000313" key="12">
    <source>
        <dbReference type="Proteomes" id="UP000694397"/>
    </source>
</evidence>
<dbReference type="Gene3D" id="3.30.200.20">
    <property type="entry name" value="Phosphorylase Kinase, domain 1"/>
    <property type="match status" value="1"/>
</dbReference>
<dbReference type="Gene3D" id="3.90.810.10">
    <property type="entry name" value="CRIB domain"/>
    <property type="match status" value="1"/>
</dbReference>
<evidence type="ECO:0000256" key="5">
    <source>
        <dbReference type="ARBA" id="ARBA00022777"/>
    </source>
</evidence>
<dbReference type="InterPro" id="IPR051931">
    <property type="entry name" value="PAK3-like"/>
</dbReference>
<proteinExistence type="predicted"/>
<evidence type="ECO:0000256" key="7">
    <source>
        <dbReference type="PROSITE-ProRule" id="PRU10141"/>
    </source>
</evidence>
<keyword evidence="12" id="KW-1185">Reference proteome</keyword>
<feature type="compositionally biased region" description="Acidic residues" evidence="8">
    <location>
        <begin position="153"/>
        <end position="174"/>
    </location>
</feature>
<dbReference type="InterPro" id="IPR017441">
    <property type="entry name" value="Protein_kinase_ATP_BS"/>
</dbReference>
<gene>
    <name evidence="11" type="primary">PAK3</name>
</gene>
<feature type="region of interest" description="Disordered" evidence="8">
    <location>
        <begin position="136"/>
        <end position="225"/>
    </location>
</feature>
<keyword evidence="2" id="KW-0723">Serine/threonine-protein kinase</keyword>
<dbReference type="GO" id="GO:0005524">
    <property type="term" value="F:ATP binding"/>
    <property type="evidence" value="ECO:0007669"/>
    <property type="project" value="UniProtKB-UniRule"/>
</dbReference>
<dbReference type="PANTHER" id="PTHR45832:SF11">
    <property type="entry name" value="SERINE_THREONINE-PROTEIN KINASE PAK 3"/>
    <property type="match status" value="1"/>
</dbReference>
<dbReference type="Pfam" id="PF00786">
    <property type="entry name" value="PBD"/>
    <property type="match status" value="1"/>
</dbReference>
<dbReference type="OrthoDB" id="1022360at2759"/>
<keyword evidence="3" id="KW-0808">Transferase</keyword>
<dbReference type="Pfam" id="PF00069">
    <property type="entry name" value="Pkinase"/>
    <property type="match status" value="2"/>
</dbReference>
<feature type="region of interest" description="Disordered" evidence="8">
    <location>
        <begin position="1"/>
        <end position="73"/>
    </location>
</feature>
<evidence type="ECO:0000256" key="6">
    <source>
        <dbReference type="ARBA" id="ARBA00022840"/>
    </source>
</evidence>
<evidence type="ECO:0000256" key="1">
    <source>
        <dbReference type="ARBA" id="ARBA00012513"/>
    </source>
</evidence>
<keyword evidence="6 7" id="KW-0067">ATP-binding</keyword>
<dbReference type="PROSITE" id="PS50108">
    <property type="entry name" value="CRIB"/>
    <property type="match status" value="1"/>
</dbReference>
<reference evidence="11" key="2">
    <citation type="submission" date="2025-08" db="UniProtKB">
        <authorList>
            <consortium name="Ensembl"/>
        </authorList>
    </citation>
    <scope>IDENTIFICATION</scope>
</reference>
<dbReference type="Ensembl" id="ENSSFOT00015040234.1">
    <property type="protein sequence ID" value="ENSSFOP00015077944.1"/>
    <property type="gene ID" value="ENSSFOG00015004773.2"/>
</dbReference>
<feature type="domain" description="Protein kinase" evidence="9">
    <location>
        <begin position="246"/>
        <end position="485"/>
    </location>
</feature>
<evidence type="ECO:0000256" key="8">
    <source>
        <dbReference type="SAM" id="MobiDB-lite"/>
    </source>
</evidence>
<dbReference type="GeneTree" id="ENSGT00950000182988"/>
<dbReference type="EC" id="2.7.11.1" evidence="1"/>
<protein>
    <recommendedName>
        <fullName evidence="1">non-specific serine/threonine protein kinase</fullName>
        <ecNumber evidence="1">2.7.11.1</ecNumber>
    </recommendedName>
</protein>
<dbReference type="PROSITE" id="PS00107">
    <property type="entry name" value="PROTEIN_KINASE_ATP"/>
    <property type="match status" value="1"/>
</dbReference>
<feature type="binding site" evidence="7">
    <location>
        <position position="275"/>
    </location>
    <ligand>
        <name>ATP</name>
        <dbReference type="ChEBI" id="CHEBI:30616"/>
    </ligand>
</feature>
<evidence type="ECO:0000256" key="4">
    <source>
        <dbReference type="ARBA" id="ARBA00022741"/>
    </source>
</evidence>
<feature type="compositionally biased region" description="Basic and acidic residues" evidence="8">
    <location>
        <begin position="62"/>
        <end position="73"/>
    </location>
</feature>
<evidence type="ECO:0000256" key="2">
    <source>
        <dbReference type="ARBA" id="ARBA00022527"/>
    </source>
</evidence>
<dbReference type="Gene3D" id="1.10.510.10">
    <property type="entry name" value="Transferase(Phosphotransferase) domain 1"/>
    <property type="match status" value="1"/>
</dbReference>
<organism evidence="11 12">
    <name type="scientific">Scleropages formosus</name>
    <name type="common">Asian bonytongue</name>
    <name type="synonym">Osteoglossum formosum</name>
    <dbReference type="NCBI Taxonomy" id="113540"/>
    <lineage>
        <taxon>Eukaryota</taxon>
        <taxon>Metazoa</taxon>
        <taxon>Chordata</taxon>
        <taxon>Craniata</taxon>
        <taxon>Vertebrata</taxon>
        <taxon>Euteleostomi</taxon>
        <taxon>Actinopterygii</taxon>
        <taxon>Neopterygii</taxon>
        <taxon>Teleostei</taxon>
        <taxon>Osteoglossocephala</taxon>
        <taxon>Osteoglossomorpha</taxon>
        <taxon>Osteoglossiformes</taxon>
        <taxon>Osteoglossidae</taxon>
        <taxon>Scleropages</taxon>
    </lineage>
</organism>
<evidence type="ECO:0000256" key="3">
    <source>
        <dbReference type="ARBA" id="ARBA00022679"/>
    </source>
</evidence>
<dbReference type="InterPro" id="IPR033923">
    <property type="entry name" value="PAK_BD"/>
</dbReference>
<sequence length="510" mass="57218">MSDSGDIEEKPPAPPMRMNSNNRDTSTVNHGSKPLPMAPEEKNRKARLRSIFPGGDKTSKKKEKERPEISLPSDFEHTIHVGFDALTGEFTGIPEQWARLLQTSNITKLEQKKNPQAVLDVLKFYDSKETVSNQKYMSFTSGASDPPLAPPVSEEEEEEETEEEEDEDEDDDEPPPVIAPRPEHTKSIYTRSVMETAATPTPVKDSTASSLYRHTDRQKKKSKMTDEEILEKLRTIVSVGDPKKKYTRFEKIGQGASGTVYTAIDIATGQEVAVKQMNLQQQPKKELIINEILVMRENKNSNIVNYLDSYLVGDELWVVMEYLAGGSLTDVVTETCMDEGQIASVCREVTLSHHHSSHLGEQCSVLFLRSDFGFCAQITPEQNKRSTMVGTPYWMAPEVVTRKAYGPKVDIWSLGIMAIEMVEGEPPYLNENPLRALYLIATNGTPELQNPERLSSVFREFLSQCLEMDVDRRGSAKELLQHPFLKLAKPLSSLTPLIIAAKEAIKNSSR</sequence>
<dbReference type="CDD" id="cd01093">
    <property type="entry name" value="CRIB_PAK_like"/>
    <property type="match status" value="1"/>
</dbReference>
<dbReference type="SMART" id="SM00285">
    <property type="entry name" value="PBD"/>
    <property type="match status" value="1"/>
</dbReference>
<evidence type="ECO:0000313" key="11">
    <source>
        <dbReference type="Ensembl" id="ENSSFOP00015077944.1"/>
    </source>
</evidence>
<feature type="compositionally biased region" description="Polar residues" evidence="8">
    <location>
        <begin position="18"/>
        <end position="30"/>
    </location>
</feature>
<dbReference type="FunFam" id="3.90.810.10:FF:000001">
    <property type="entry name" value="Non-specific serine/threonine protein kinase"/>
    <property type="match status" value="1"/>
</dbReference>
<reference evidence="11" key="3">
    <citation type="submission" date="2025-09" db="UniProtKB">
        <authorList>
            <consortium name="Ensembl"/>
        </authorList>
    </citation>
    <scope>IDENTIFICATION</scope>
</reference>
<dbReference type="InterPro" id="IPR000719">
    <property type="entry name" value="Prot_kinase_dom"/>
</dbReference>
<reference evidence="11 12" key="1">
    <citation type="submission" date="2019-04" db="EMBL/GenBank/DDBJ databases">
        <authorList>
            <consortium name="Wellcome Sanger Institute Data Sharing"/>
        </authorList>
    </citation>
    <scope>NUCLEOTIDE SEQUENCE [LARGE SCALE GENOMIC DNA]</scope>
</reference>
<dbReference type="PROSITE" id="PS50011">
    <property type="entry name" value="PROTEIN_KINASE_DOM"/>
    <property type="match status" value="1"/>
</dbReference>
<dbReference type="FunFam" id="3.30.200.20:FF:000069">
    <property type="entry name" value="Non-specific serine/threonine protein kinase"/>
    <property type="match status" value="1"/>
</dbReference>
<dbReference type="GO" id="GO:0004674">
    <property type="term" value="F:protein serine/threonine kinase activity"/>
    <property type="evidence" value="ECO:0007669"/>
    <property type="project" value="UniProtKB-KW"/>
</dbReference>
<dbReference type="InterPro" id="IPR036936">
    <property type="entry name" value="CRIB_dom_sf"/>
</dbReference>
<keyword evidence="5" id="KW-0418">Kinase</keyword>
<name>A0A8C9WQ28_SCLFO</name>
<evidence type="ECO:0000259" key="9">
    <source>
        <dbReference type="PROSITE" id="PS50011"/>
    </source>
</evidence>
<dbReference type="AlphaFoldDB" id="A0A8C9WQ28"/>
<dbReference type="InterPro" id="IPR000095">
    <property type="entry name" value="CRIB_dom"/>
</dbReference>
<keyword evidence="4 7" id="KW-0547">Nucleotide-binding</keyword>
<dbReference type="Proteomes" id="UP000694397">
    <property type="component" value="Chromosome 13"/>
</dbReference>
<dbReference type="PANTHER" id="PTHR45832">
    <property type="entry name" value="SERINE/THREONINE-PROTEIN KINASE SAMKA-RELATED-RELATED"/>
    <property type="match status" value="1"/>
</dbReference>
<evidence type="ECO:0000259" key="10">
    <source>
        <dbReference type="PROSITE" id="PS50108"/>
    </source>
</evidence>
<dbReference type="SUPFAM" id="SSF56112">
    <property type="entry name" value="Protein kinase-like (PK-like)"/>
    <property type="match status" value="1"/>
</dbReference>